<evidence type="ECO:0000256" key="2">
    <source>
        <dbReference type="ARBA" id="ARBA00012247"/>
    </source>
</evidence>
<evidence type="ECO:0000259" key="9">
    <source>
        <dbReference type="PROSITE" id="PS51704"/>
    </source>
</evidence>
<evidence type="ECO:0000256" key="5">
    <source>
        <dbReference type="ARBA" id="ARBA00022801"/>
    </source>
</evidence>
<evidence type="ECO:0000256" key="4">
    <source>
        <dbReference type="ARBA" id="ARBA00022798"/>
    </source>
</evidence>
<evidence type="ECO:0000256" key="3">
    <source>
        <dbReference type="ARBA" id="ARBA00022729"/>
    </source>
</evidence>
<feature type="domain" description="GP-PDE" evidence="9">
    <location>
        <begin position="352"/>
        <end position="640"/>
    </location>
</feature>
<feature type="domain" description="GP-PDE" evidence="9">
    <location>
        <begin position="36"/>
        <end position="336"/>
    </location>
</feature>
<dbReference type="PROSITE" id="PS51704">
    <property type="entry name" value="GP_PDE"/>
    <property type="match status" value="2"/>
</dbReference>
<dbReference type="FunFam" id="3.20.20.190:FF:000011">
    <property type="entry name" value="Glycerophosphodiester phosphodiesterase GDPDL3"/>
    <property type="match status" value="1"/>
</dbReference>
<gene>
    <name evidence="10" type="ORF">POM88_004600</name>
</gene>
<keyword evidence="3 8" id="KW-0732">Signal</keyword>
<dbReference type="SUPFAM" id="SSF51695">
    <property type="entry name" value="PLC-like phosphodiesterases"/>
    <property type="match status" value="2"/>
</dbReference>
<keyword evidence="4" id="KW-0319">Glycerol metabolism</keyword>
<evidence type="ECO:0000313" key="11">
    <source>
        <dbReference type="Proteomes" id="UP001237642"/>
    </source>
</evidence>
<reference evidence="10" key="1">
    <citation type="submission" date="2023-02" db="EMBL/GenBank/DDBJ databases">
        <title>Genome of toxic invasive species Heracleum sosnowskyi carries increased number of genes despite the absence of recent whole-genome duplications.</title>
        <authorList>
            <person name="Schelkunov M."/>
            <person name="Shtratnikova V."/>
            <person name="Makarenko M."/>
            <person name="Klepikova A."/>
            <person name="Omelchenko D."/>
            <person name="Novikova G."/>
            <person name="Obukhova E."/>
            <person name="Bogdanov V."/>
            <person name="Penin A."/>
            <person name="Logacheva M."/>
        </authorList>
    </citation>
    <scope>NUCLEOTIDE SEQUENCE</scope>
    <source>
        <strain evidence="10">Hsosn_3</strain>
        <tissue evidence="10">Leaf</tissue>
    </source>
</reference>
<dbReference type="EMBL" id="JAUIZM010000001">
    <property type="protein sequence ID" value="KAK1404995.1"/>
    <property type="molecule type" value="Genomic_DNA"/>
</dbReference>
<comment type="catalytic activity">
    <reaction evidence="7">
        <text>a sn-glycero-3-phosphodiester + H2O = an alcohol + sn-glycerol 3-phosphate + H(+)</text>
        <dbReference type="Rhea" id="RHEA:12969"/>
        <dbReference type="ChEBI" id="CHEBI:15377"/>
        <dbReference type="ChEBI" id="CHEBI:15378"/>
        <dbReference type="ChEBI" id="CHEBI:30879"/>
        <dbReference type="ChEBI" id="CHEBI:57597"/>
        <dbReference type="ChEBI" id="CHEBI:83408"/>
        <dbReference type="EC" id="3.1.4.46"/>
    </reaction>
</comment>
<dbReference type="GO" id="GO:0006071">
    <property type="term" value="P:glycerol metabolic process"/>
    <property type="evidence" value="ECO:0007669"/>
    <property type="project" value="UniProtKB-KW"/>
</dbReference>
<comment type="similarity">
    <text evidence="1">Belongs to the glycerophosphoryl diester phosphodiesterase family.</text>
</comment>
<feature type="chain" id="PRO_5041965708" description="glycerophosphodiester phosphodiesterase" evidence="8">
    <location>
        <begin position="18"/>
        <end position="702"/>
    </location>
</feature>
<keyword evidence="11" id="KW-1185">Reference proteome</keyword>
<dbReference type="Gene3D" id="3.20.20.190">
    <property type="entry name" value="Phosphatidylinositol (PI) phosphodiesterase"/>
    <property type="match status" value="2"/>
</dbReference>
<dbReference type="FunFam" id="3.20.20.190:FF:000013">
    <property type="entry name" value="Glycerophosphodiester phosphodiesterase GDPDL3"/>
    <property type="match status" value="1"/>
</dbReference>
<feature type="signal peptide" evidence="8">
    <location>
        <begin position="1"/>
        <end position="17"/>
    </location>
</feature>
<organism evidence="10 11">
    <name type="scientific">Heracleum sosnowskyi</name>
    <dbReference type="NCBI Taxonomy" id="360622"/>
    <lineage>
        <taxon>Eukaryota</taxon>
        <taxon>Viridiplantae</taxon>
        <taxon>Streptophyta</taxon>
        <taxon>Embryophyta</taxon>
        <taxon>Tracheophyta</taxon>
        <taxon>Spermatophyta</taxon>
        <taxon>Magnoliopsida</taxon>
        <taxon>eudicotyledons</taxon>
        <taxon>Gunneridae</taxon>
        <taxon>Pentapetalae</taxon>
        <taxon>asterids</taxon>
        <taxon>campanulids</taxon>
        <taxon>Apiales</taxon>
        <taxon>Apiaceae</taxon>
        <taxon>Apioideae</taxon>
        <taxon>apioid superclade</taxon>
        <taxon>Tordylieae</taxon>
        <taxon>Tordyliinae</taxon>
        <taxon>Heracleum</taxon>
    </lineage>
</organism>
<evidence type="ECO:0000256" key="7">
    <source>
        <dbReference type="ARBA" id="ARBA00047512"/>
    </source>
</evidence>
<accession>A0AAD8JN96</accession>
<dbReference type="InterPro" id="IPR030395">
    <property type="entry name" value="GP_PDE_dom"/>
</dbReference>
<dbReference type="InterPro" id="IPR017946">
    <property type="entry name" value="PLC-like_Pdiesterase_TIM-brl"/>
</dbReference>
<comment type="caution">
    <text evidence="10">The sequence shown here is derived from an EMBL/GenBank/DDBJ whole genome shotgun (WGS) entry which is preliminary data.</text>
</comment>
<dbReference type="GO" id="GO:0006629">
    <property type="term" value="P:lipid metabolic process"/>
    <property type="evidence" value="ECO:0007669"/>
    <property type="project" value="InterPro"/>
</dbReference>
<dbReference type="CDD" id="cd08603">
    <property type="entry name" value="GDPD_SHV3_repeat_1"/>
    <property type="match status" value="1"/>
</dbReference>
<evidence type="ECO:0000256" key="1">
    <source>
        <dbReference type="ARBA" id="ARBA00007277"/>
    </source>
</evidence>
<keyword evidence="5" id="KW-0378">Hydrolase</keyword>
<evidence type="ECO:0000313" key="10">
    <source>
        <dbReference type="EMBL" id="KAK1404995.1"/>
    </source>
</evidence>
<dbReference type="EC" id="3.1.4.46" evidence="2"/>
<keyword evidence="6" id="KW-0325">Glycoprotein</keyword>
<evidence type="ECO:0000256" key="8">
    <source>
        <dbReference type="SAM" id="SignalP"/>
    </source>
</evidence>
<protein>
    <recommendedName>
        <fullName evidence="2">glycerophosphodiester phosphodiesterase</fullName>
        <ecNumber evidence="2">3.1.4.46</ecNumber>
    </recommendedName>
</protein>
<proteinExistence type="inferred from homology"/>
<evidence type="ECO:0000256" key="6">
    <source>
        <dbReference type="ARBA" id="ARBA00023180"/>
    </source>
</evidence>
<sequence length="702" mass="76905">MWKLRIFFFYFAAFAAAAQPSSKKPSLWQTLRGDAPLVIAHGGFSGLFPGSSSLAYALALQTGLPNTILWCDVQLTSDGFGVCLPDLLLNNGSNTGDVFANKNRTYLVNGISTTGYFSVDFTLKDLSNVSVTQGIYSRTYQFDQNFFPVMTIQELSQQFKPPGLWLNIQHAAFFDQHKLKTRSFVLSTTRSSIVNYISSPEVNFLKSIVARLRATPTKLVFRFLGKNEFEPSTNQTYDSLLKNLKFIKTFASGILVPKSYIWPVDQKLNLQPSTSVVLDAHKEGLEIYAADFSNDVSIAYDFSYDPVAEYLKFIDNGNFSVDGVLSDFPITPSAAIDCYSHMDKNDSRPVKPLVITNEGASGDYPGCTDLAYKTAITDGADILDCPVQMTKDGVPICLGSINLIDRTNAVHVYSTTTDIPELGGAGIFSFNLTWQEIQKLKPEIYNPFADDAKLYRNQNNKNKGQLLSLSDFLALAYNATSVSGVVIRIEEASFLAEQGLDVTDAVLDALSKNGYDNQKVKRVMIQSSDSAVLIKIKEKRNFEFVYEVDEIIRDVLNSTMLDIKKLADSVVIDAHVELNSFVVGADIDGVITDFPKTANLYRRNRCLGLGEKAPIYMSPVAPGSLVTVVLPQPPAEAPSPILSVSDVLEPPLPSVAPTSSIVENKNATAALPPASQPNGQSKLVLGVLLTNLPLLLSTILLF</sequence>
<dbReference type="GO" id="GO:0008889">
    <property type="term" value="F:glycerophosphodiester phosphodiesterase activity"/>
    <property type="evidence" value="ECO:0007669"/>
    <property type="project" value="UniProtKB-EC"/>
</dbReference>
<dbReference type="Proteomes" id="UP001237642">
    <property type="component" value="Unassembled WGS sequence"/>
</dbReference>
<dbReference type="AlphaFoldDB" id="A0AAD8JN96"/>
<dbReference type="Pfam" id="PF03009">
    <property type="entry name" value="GDPD"/>
    <property type="match status" value="2"/>
</dbReference>
<name>A0AAD8JN96_9APIA</name>
<dbReference type="PANTHER" id="PTHR43620">
    <property type="entry name" value="GLYCEROPHOSPHORYL DIESTER PHOSPHODIESTERASE"/>
    <property type="match status" value="1"/>
</dbReference>
<reference evidence="10" key="2">
    <citation type="submission" date="2023-05" db="EMBL/GenBank/DDBJ databases">
        <authorList>
            <person name="Schelkunov M.I."/>
        </authorList>
    </citation>
    <scope>NUCLEOTIDE SEQUENCE</scope>
    <source>
        <strain evidence="10">Hsosn_3</strain>
        <tissue evidence="10">Leaf</tissue>
    </source>
</reference>
<dbReference type="PANTHER" id="PTHR43620:SF7">
    <property type="entry name" value="GLYCEROPHOSPHODIESTER PHOSPHODIESTERASE GDPD5-RELATED"/>
    <property type="match status" value="1"/>
</dbReference>